<reference evidence="2" key="1">
    <citation type="journal article" date="2014" name="Int. J. Syst. Evol. Microbiol.">
        <title>Complete genome sequence of Corynebacterium casei LMG S-19264T (=DSM 44701T), isolated from a smear-ripened cheese.</title>
        <authorList>
            <consortium name="US DOE Joint Genome Institute (JGI-PGF)"/>
            <person name="Walter F."/>
            <person name="Albersmeier A."/>
            <person name="Kalinowski J."/>
            <person name="Ruckert C."/>
        </authorList>
    </citation>
    <scope>NUCLEOTIDE SEQUENCE</scope>
    <source>
        <strain evidence="2">CGMCC 1.15958</strain>
    </source>
</reference>
<proteinExistence type="predicted"/>
<evidence type="ECO:0000313" key="3">
    <source>
        <dbReference type="Proteomes" id="UP000609064"/>
    </source>
</evidence>
<name>A0A916Z954_9BACT</name>
<dbReference type="EMBL" id="BMKK01000019">
    <property type="protein sequence ID" value="GGD82351.1"/>
    <property type="molecule type" value="Genomic_DNA"/>
</dbReference>
<gene>
    <name evidence="2" type="ORF">GCM10011514_53000</name>
</gene>
<keyword evidence="1" id="KW-0175">Coiled coil</keyword>
<feature type="coiled-coil region" evidence="1">
    <location>
        <begin position="212"/>
        <end position="239"/>
    </location>
</feature>
<evidence type="ECO:0000256" key="1">
    <source>
        <dbReference type="SAM" id="Coils"/>
    </source>
</evidence>
<reference evidence="2" key="2">
    <citation type="submission" date="2020-09" db="EMBL/GenBank/DDBJ databases">
        <authorList>
            <person name="Sun Q."/>
            <person name="Zhou Y."/>
        </authorList>
    </citation>
    <scope>NUCLEOTIDE SEQUENCE</scope>
    <source>
        <strain evidence="2">CGMCC 1.15958</strain>
    </source>
</reference>
<comment type="caution">
    <text evidence="2">The sequence shown here is derived from an EMBL/GenBank/DDBJ whole genome shotgun (WGS) entry which is preliminary data.</text>
</comment>
<evidence type="ECO:0000313" key="2">
    <source>
        <dbReference type="EMBL" id="GGD82351.1"/>
    </source>
</evidence>
<sequence length="461" mass="53400">MAQDLISNSILKFGLDGYGLIVASNEKDSLYFIKITDKTKKLPVLLNYTTLKTSRDKLEGSLIVEFPFENYKIGLYFSNSNVEKEWVRPFYLSLYNLDLGKHNTFIDTEPPTSDDKMNLRLNMFHSLYYANTISNIRRFKIETGGVFERGFPLIYDNKVVGVIANSNYQNKTNIAEVIEISKIRDLLYSQNKGFIRCKYFELLEDNKKETPCEKEIREQKEVEKKLAEIKKRSKKEYRETKNYPIDYTFGGNLSTGMNLQPFTSGKITDDKSLFLNIILNPDNYDKWSMTISPQLGSTNIGGTFLYIGGNTTNSIGIKYLNAKSKTYSVSFLMERRYFLKSDYYFGLGFGYTPLLSSPIKFDYIRSDRSNVSFSESTKTNRFVNLISTRLSLMAWKFRADFHVNYYLNNIVNNTFSFDVAAINNLNQSYNISKFPFLEIKQNGFNYGISISYRLKGIWKAQ</sequence>
<dbReference type="AlphaFoldDB" id="A0A916Z954"/>
<organism evidence="2 3">
    <name type="scientific">Emticicia aquatilis</name>
    <dbReference type="NCBI Taxonomy" id="1537369"/>
    <lineage>
        <taxon>Bacteria</taxon>
        <taxon>Pseudomonadati</taxon>
        <taxon>Bacteroidota</taxon>
        <taxon>Cytophagia</taxon>
        <taxon>Cytophagales</taxon>
        <taxon>Leadbetterellaceae</taxon>
        <taxon>Emticicia</taxon>
    </lineage>
</organism>
<dbReference type="Proteomes" id="UP000609064">
    <property type="component" value="Unassembled WGS sequence"/>
</dbReference>
<protein>
    <submittedName>
        <fullName evidence="2">Uncharacterized protein</fullName>
    </submittedName>
</protein>
<accession>A0A916Z954</accession>
<keyword evidence="3" id="KW-1185">Reference proteome</keyword>